<keyword evidence="3" id="KW-0614">Plasmid</keyword>
<dbReference type="Pfam" id="PF13007">
    <property type="entry name" value="LZ_Tnp_IS66"/>
    <property type="match status" value="1"/>
</dbReference>
<proteinExistence type="predicted"/>
<feature type="compositionally biased region" description="Basic residues" evidence="1">
    <location>
        <begin position="44"/>
        <end position="53"/>
    </location>
</feature>
<evidence type="ECO:0000313" key="3">
    <source>
        <dbReference type="EMBL" id="SPK77660.1"/>
    </source>
</evidence>
<dbReference type="Proteomes" id="UP000255505">
    <property type="component" value="Plasmid III"/>
</dbReference>
<feature type="domain" description="Transposase TnpC homeodomain" evidence="2">
    <location>
        <begin position="2"/>
        <end position="50"/>
    </location>
</feature>
<evidence type="ECO:0000256" key="1">
    <source>
        <dbReference type="SAM" id="MobiDB-lite"/>
    </source>
</evidence>
<reference evidence="3 4" key="1">
    <citation type="submission" date="2018-01" db="EMBL/GenBank/DDBJ databases">
        <authorList>
            <person name="Gaut B.S."/>
            <person name="Morton B.R."/>
            <person name="Clegg M.T."/>
            <person name="Duvall M.R."/>
        </authorList>
    </citation>
    <scope>NUCLEOTIDE SEQUENCE [LARGE SCALE GENOMIC DNA]</scope>
    <source>
        <strain evidence="3">Cupriavidus taiwanensis LMG 19425</strain>
        <plasmid evidence="4">Plasmid iii</plasmid>
    </source>
</reference>
<geneLocation type="plasmid" evidence="3">
    <name>III</name>
</geneLocation>
<name>A0A375IU99_9BURK</name>
<evidence type="ECO:0000313" key="4">
    <source>
        <dbReference type="Proteomes" id="UP000255505"/>
    </source>
</evidence>
<sequence length="67" mass="8072">MLIAKLRRMKFGCRSEKLDRQIEQLELRLEELEATKVPHPSRSPGRRVRHRNRYNVSRCQNTCRARP</sequence>
<evidence type="ECO:0000259" key="2">
    <source>
        <dbReference type="Pfam" id="PF13007"/>
    </source>
</evidence>
<dbReference type="InterPro" id="IPR024463">
    <property type="entry name" value="Transposase_TnpC_homeodom"/>
</dbReference>
<organism evidence="3 4">
    <name type="scientific">Cupriavidus taiwanensis</name>
    <dbReference type="NCBI Taxonomy" id="164546"/>
    <lineage>
        <taxon>Bacteria</taxon>
        <taxon>Pseudomonadati</taxon>
        <taxon>Pseudomonadota</taxon>
        <taxon>Betaproteobacteria</taxon>
        <taxon>Burkholderiales</taxon>
        <taxon>Burkholderiaceae</taxon>
        <taxon>Cupriavidus</taxon>
    </lineage>
</organism>
<dbReference type="EMBL" id="LT991978">
    <property type="protein sequence ID" value="SPK77660.1"/>
    <property type="molecule type" value="Genomic_DNA"/>
</dbReference>
<accession>A0A375IU99</accession>
<gene>
    <name evidence="3" type="ORF">CT19425_P60022</name>
</gene>
<dbReference type="AlphaFoldDB" id="A0A375IU99"/>
<protein>
    <recommendedName>
        <fullName evidence="2">Transposase TnpC homeodomain domain-containing protein</fullName>
    </recommendedName>
</protein>
<feature type="region of interest" description="Disordered" evidence="1">
    <location>
        <begin position="34"/>
        <end position="53"/>
    </location>
</feature>